<dbReference type="EMBL" id="JASBWT010000007">
    <property type="protein sequence ID" value="KAJ9103168.1"/>
    <property type="molecule type" value="Genomic_DNA"/>
</dbReference>
<gene>
    <name evidence="1" type="ORF">QFC21_002590</name>
</gene>
<dbReference type="Proteomes" id="UP001227268">
    <property type="component" value="Unassembled WGS sequence"/>
</dbReference>
<organism evidence="1 2">
    <name type="scientific">Naganishia friedmannii</name>
    <dbReference type="NCBI Taxonomy" id="89922"/>
    <lineage>
        <taxon>Eukaryota</taxon>
        <taxon>Fungi</taxon>
        <taxon>Dikarya</taxon>
        <taxon>Basidiomycota</taxon>
        <taxon>Agaricomycotina</taxon>
        <taxon>Tremellomycetes</taxon>
        <taxon>Filobasidiales</taxon>
        <taxon>Filobasidiaceae</taxon>
        <taxon>Naganishia</taxon>
    </lineage>
</organism>
<name>A0ACC2VVF3_9TREE</name>
<sequence>MHRRYPPPRQKRRVDVIRAVSQNELNIIQRYQFLTRRFRERAEKGNQVFFELSSDGVPSSEWEDSELDEPAQSPLDKVHQLAVYVHSSPIRREEFEWVRAAKNPRTPSGLLPSKGVKTRWNSKEAAIARVIRLRNTVTAFTTPSPGTKCPRFSKKDFDALEII</sequence>
<evidence type="ECO:0000313" key="1">
    <source>
        <dbReference type="EMBL" id="KAJ9103168.1"/>
    </source>
</evidence>
<comment type="caution">
    <text evidence="1">The sequence shown here is derived from an EMBL/GenBank/DDBJ whole genome shotgun (WGS) entry which is preliminary data.</text>
</comment>
<accession>A0ACC2VVF3</accession>
<keyword evidence="2" id="KW-1185">Reference proteome</keyword>
<evidence type="ECO:0000313" key="2">
    <source>
        <dbReference type="Proteomes" id="UP001227268"/>
    </source>
</evidence>
<proteinExistence type="predicted"/>
<reference evidence="1" key="1">
    <citation type="submission" date="2023-04" db="EMBL/GenBank/DDBJ databases">
        <title>Draft Genome sequencing of Naganishia species isolated from polar environments using Oxford Nanopore Technology.</title>
        <authorList>
            <person name="Leo P."/>
            <person name="Venkateswaran K."/>
        </authorList>
    </citation>
    <scope>NUCLEOTIDE SEQUENCE</scope>
    <source>
        <strain evidence="1">MNA-CCFEE 5423</strain>
    </source>
</reference>
<protein>
    <submittedName>
        <fullName evidence="1">Uncharacterized protein</fullName>
    </submittedName>
</protein>